<feature type="compositionally biased region" description="Low complexity" evidence="1">
    <location>
        <begin position="302"/>
        <end position="315"/>
    </location>
</feature>
<feature type="compositionally biased region" description="Low complexity" evidence="1">
    <location>
        <begin position="373"/>
        <end position="386"/>
    </location>
</feature>
<evidence type="ECO:0000313" key="3">
    <source>
        <dbReference type="EMBL" id="MFF4775062.1"/>
    </source>
</evidence>
<feature type="compositionally biased region" description="Low complexity" evidence="1">
    <location>
        <begin position="441"/>
        <end position="455"/>
    </location>
</feature>
<dbReference type="EMBL" id="JBIAXI010000011">
    <property type="protein sequence ID" value="MFF4775062.1"/>
    <property type="molecule type" value="Genomic_DNA"/>
</dbReference>
<feature type="compositionally biased region" description="Low complexity" evidence="1">
    <location>
        <begin position="413"/>
        <end position="433"/>
    </location>
</feature>
<feature type="compositionally biased region" description="Pro residues" evidence="1">
    <location>
        <begin position="576"/>
        <end position="586"/>
    </location>
</feature>
<proteinExistence type="predicted"/>
<reference evidence="3 4" key="1">
    <citation type="submission" date="2024-10" db="EMBL/GenBank/DDBJ databases">
        <title>The Natural Products Discovery Center: Release of the First 8490 Sequenced Strains for Exploring Actinobacteria Biosynthetic Diversity.</title>
        <authorList>
            <person name="Kalkreuter E."/>
            <person name="Kautsar S.A."/>
            <person name="Yang D."/>
            <person name="Bader C.D."/>
            <person name="Teijaro C.N."/>
            <person name="Fluegel L."/>
            <person name="Davis C.M."/>
            <person name="Simpson J.R."/>
            <person name="Lauterbach L."/>
            <person name="Steele A.D."/>
            <person name="Gui C."/>
            <person name="Meng S."/>
            <person name="Li G."/>
            <person name="Viehrig K."/>
            <person name="Ye F."/>
            <person name="Su P."/>
            <person name="Kiefer A.F."/>
            <person name="Nichols A."/>
            <person name="Cepeda A.J."/>
            <person name="Yan W."/>
            <person name="Fan B."/>
            <person name="Jiang Y."/>
            <person name="Adhikari A."/>
            <person name="Zheng C.-J."/>
            <person name="Schuster L."/>
            <person name="Cowan T.M."/>
            <person name="Smanski M.J."/>
            <person name="Chevrette M.G."/>
            <person name="De Carvalho L.P.S."/>
            <person name="Shen B."/>
        </authorList>
    </citation>
    <scope>NUCLEOTIDE SEQUENCE [LARGE SCALE GENOMIC DNA]</scope>
    <source>
        <strain evidence="3 4">NPDC001281</strain>
    </source>
</reference>
<feature type="compositionally biased region" description="Polar residues" evidence="1">
    <location>
        <begin position="287"/>
        <end position="301"/>
    </location>
</feature>
<feature type="compositionally biased region" description="Low complexity" evidence="1">
    <location>
        <begin position="688"/>
        <end position="702"/>
    </location>
</feature>
<organism evidence="3 4">
    <name type="scientific">Microtetraspora fusca</name>
    <dbReference type="NCBI Taxonomy" id="1997"/>
    <lineage>
        <taxon>Bacteria</taxon>
        <taxon>Bacillati</taxon>
        <taxon>Actinomycetota</taxon>
        <taxon>Actinomycetes</taxon>
        <taxon>Streptosporangiales</taxon>
        <taxon>Streptosporangiaceae</taxon>
        <taxon>Microtetraspora</taxon>
    </lineage>
</organism>
<protein>
    <recommendedName>
        <fullName evidence="5">RNA polymerase sigma factor 70 region 4 type 2 domain-containing protein</fullName>
    </recommendedName>
</protein>
<keyword evidence="2" id="KW-0812">Transmembrane</keyword>
<accession>A0ABW6V6W1</accession>
<feature type="region of interest" description="Disordered" evidence="1">
    <location>
        <begin position="245"/>
        <end position="505"/>
    </location>
</feature>
<evidence type="ECO:0000256" key="2">
    <source>
        <dbReference type="SAM" id="Phobius"/>
    </source>
</evidence>
<keyword evidence="2" id="KW-1133">Transmembrane helix</keyword>
<feature type="compositionally biased region" description="Low complexity" evidence="1">
    <location>
        <begin position="712"/>
        <end position="723"/>
    </location>
</feature>
<feature type="compositionally biased region" description="Polar residues" evidence="1">
    <location>
        <begin position="394"/>
        <end position="412"/>
    </location>
</feature>
<evidence type="ECO:0000256" key="1">
    <source>
        <dbReference type="SAM" id="MobiDB-lite"/>
    </source>
</evidence>
<feature type="compositionally biased region" description="Low complexity" evidence="1">
    <location>
        <begin position="356"/>
        <end position="365"/>
    </location>
</feature>
<feature type="compositionally biased region" description="Low complexity" evidence="1">
    <location>
        <begin position="656"/>
        <end position="672"/>
    </location>
</feature>
<comment type="caution">
    <text evidence="3">The sequence shown here is derived from an EMBL/GenBank/DDBJ whole genome shotgun (WGS) entry which is preliminary data.</text>
</comment>
<name>A0ABW6V6W1_MICFU</name>
<gene>
    <name evidence="3" type="ORF">ACFY05_19600</name>
</gene>
<feature type="compositionally biased region" description="Basic and acidic residues" evidence="1">
    <location>
        <begin position="540"/>
        <end position="558"/>
    </location>
</feature>
<dbReference type="Proteomes" id="UP001602119">
    <property type="component" value="Unassembled WGS sequence"/>
</dbReference>
<keyword evidence="4" id="KW-1185">Reference proteome</keyword>
<sequence>MTTPLTGQRSRSELIAELYERHAAGLFAYCHDQLGETSSAADAVVSIFTGVPTDPSPARAALYALARREIYRRDVSYALPAVDSVADPATALIERVFRDIRPHQREVLLLSAVCGLTTSELSWVFEVATDTAAELTLSARRRFSQTLITATTAARSAPYVPMGVAEVYDAIIVSPIEDVLARLPWRRPAAAVRARVLSSLPVEEVGETATTPATLPTRKLWPTTPAWPLPLTDPNQVTNTCVLPAEALVPPKPGRRSKHEATTEPMPRLRPSLLAAFTERKRRTASPKPSDSLTNQGTETVSTPDPATPAPDSTSGPTSGAVWGSVWSPAHAPDALDSTSAPDSSGSIWDSPRTTAAPDPIAAPASGSIWDSPRTTATPDPIAAPASGSIWDSPRTTATPDSTVASTSSSIWDSRPTSTDPDPTAAPDAASGSIWDSPRAPSSGWGSSPTPGSDSAWRSTSDGQESPSTPTSALPAVPGSVVFGSAASGSTPAFGSALPAPTETAPPVADVADVADEPVFPVRTEPARVDPADPLFQGRPESELPAQREARFPVRDEPLFPARTESQLSARLEPTFPSPAEAPLPMRPEATSPASSTAGFVMSAETLQFAAFRSAEETSTTSSLPALPGSLAPEAEVAVTVTSGIAERKPAPAQLTEPVETTTPTDGDTAAPRGRRAKRRAAAEKAAKASAAETTAPAAPSTAKDESEPEDATAATPKAAKAAAKAEAKANKARAKAYKRRERHYDWAWEAIGFLICVAIAMLVFFSMQTFVTP</sequence>
<evidence type="ECO:0000313" key="4">
    <source>
        <dbReference type="Proteomes" id="UP001602119"/>
    </source>
</evidence>
<evidence type="ECO:0008006" key="5">
    <source>
        <dbReference type="Google" id="ProtNLM"/>
    </source>
</evidence>
<feature type="compositionally biased region" description="Polar residues" evidence="1">
    <location>
        <begin position="337"/>
        <end position="354"/>
    </location>
</feature>
<feature type="compositionally biased region" description="Polar residues" evidence="1">
    <location>
        <begin position="456"/>
        <end position="472"/>
    </location>
</feature>
<feature type="compositionally biased region" description="Low complexity" evidence="1">
    <location>
        <begin position="476"/>
        <end position="490"/>
    </location>
</feature>
<feature type="transmembrane region" description="Helical" evidence="2">
    <location>
        <begin position="747"/>
        <end position="768"/>
    </location>
</feature>
<dbReference type="RefSeq" id="WP_387343283.1">
    <property type="nucleotide sequence ID" value="NZ_JBIAXI010000011.1"/>
</dbReference>
<feature type="region of interest" description="Disordered" evidence="1">
    <location>
        <begin position="522"/>
        <end position="597"/>
    </location>
</feature>
<feature type="region of interest" description="Disordered" evidence="1">
    <location>
        <begin position="646"/>
        <end position="732"/>
    </location>
</feature>
<keyword evidence="2" id="KW-0472">Membrane</keyword>
<feature type="region of interest" description="Disordered" evidence="1">
    <location>
        <begin position="613"/>
        <end position="632"/>
    </location>
</feature>